<comment type="caution">
    <text evidence="3">The sequence shown here is derived from an EMBL/GenBank/DDBJ whole genome shotgun (WGS) entry which is preliminary data.</text>
</comment>
<keyword evidence="2" id="KW-1133">Transmembrane helix</keyword>
<sequence>MAAVAVAKSGFAVVADAVLGENWDHENDGDPLFTSIFMCDSYGNNALHLAVLHDLPQVFDFAIQRAMQSLAPSDKAVNETPEHLVAFLKRVDDMTRERILSFVRQRNCDELTPLSLAAAVGITRMFQHILQSLTSVAWTYSPITAINIPLRDLEEPEPRPPFKYKGLVGLFHTLMITLPYPLVPKGTSGYKTAIQCLCSYERLSCAISKSQADRFQQILANRLEMLKLVQINQLFRKKWKFVGKRRFLVRLVLYLVFLFTFNTSTLFATNIYDDENVAEWKPIVMGLAEGISFTMATIKFCNELFQLLFTFKDYTSEVGAGRLDNVCTMVTCICLFISGIMRAL</sequence>
<dbReference type="InterPro" id="IPR024862">
    <property type="entry name" value="TRPV"/>
</dbReference>
<evidence type="ECO:0000313" key="3">
    <source>
        <dbReference type="EMBL" id="TMW67316.1"/>
    </source>
</evidence>
<feature type="transmembrane region" description="Helical" evidence="2">
    <location>
        <begin position="247"/>
        <end position="271"/>
    </location>
</feature>
<dbReference type="InterPro" id="IPR036770">
    <property type="entry name" value="Ankyrin_rpt-contain_sf"/>
</dbReference>
<evidence type="ECO:0000313" key="4">
    <source>
        <dbReference type="Proteomes" id="UP000794436"/>
    </source>
</evidence>
<evidence type="ECO:0000256" key="2">
    <source>
        <dbReference type="SAM" id="Phobius"/>
    </source>
</evidence>
<dbReference type="AlphaFoldDB" id="A0A8K1CRF8"/>
<keyword evidence="2" id="KW-0472">Membrane</keyword>
<dbReference type="PANTHER" id="PTHR10582">
    <property type="entry name" value="TRANSIENT RECEPTOR POTENTIAL ION CHANNEL PROTEIN"/>
    <property type="match status" value="1"/>
</dbReference>
<accession>A0A8K1CRF8</accession>
<dbReference type="Gene3D" id="1.25.40.20">
    <property type="entry name" value="Ankyrin repeat-containing domain"/>
    <property type="match status" value="1"/>
</dbReference>
<dbReference type="GO" id="GO:0098703">
    <property type="term" value="P:calcium ion import across plasma membrane"/>
    <property type="evidence" value="ECO:0007669"/>
    <property type="project" value="TreeGrafter"/>
</dbReference>
<dbReference type="GO" id="GO:0005886">
    <property type="term" value="C:plasma membrane"/>
    <property type="evidence" value="ECO:0007669"/>
    <property type="project" value="TreeGrafter"/>
</dbReference>
<dbReference type="SUPFAM" id="SSF48403">
    <property type="entry name" value="Ankyrin repeat"/>
    <property type="match status" value="1"/>
</dbReference>
<keyword evidence="4" id="KW-1185">Reference proteome</keyword>
<gene>
    <name evidence="3" type="ORF">Poli38472_012432</name>
</gene>
<dbReference type="OrthoDB" id="533508at2759"/>
<name>A0A8K1CRF8_PYTOL</name>
<organism evidence="3 4">
    <name type="scientific">Pythium oligandrum</name>
    <name type="common">Mycoparasitic fungus</name>
    <dbReference type="NCBI Taxonomy" id="41045"/>
    <lineage>
        <taxon>Eukaryota</taxon>
        <taxon>Sar</taxon>
        <taxon>Stramenopiles</taxon>
        <taxon>Oomycota</taxon>
        <taxon>Peronosporomycetes</taxon>
        <taxon>Pythiales</taxon>
        <taxon>Pythiaceae</taxon>
        <taxon>Pythium</taxon>
    </lineage>
</organism>
<dbReference type="EMBL" id="SPLM01000005">
    <property type="protein sequence ID" value="TMW67316.1"/>
    <property type="molecule type" value="Genomic_DNA"/>
</dbReference>
<feature type="transmembrane region" description="Helical" evidence="2">
    <location>
        <begin position="323"/>
        <end position="341"/>
    </location>
</feature>
<keyword evidence="1" id="KW-0677">Repeat</keyword>
<dbReference type="Proteomes" id="UP000794436">
    <property type="component" value="Unassembled WGS sequence"/>
</dbReference>
<keyword evidence="2" id="KW-0812">Transmembrane</keyword>
<protein>
    <submittedName>
        <fullName evidence="3">Uncharacterized protein</fullName>
    </submittedName>
</protein>
<dbReference type="GO" id="GO:0005216">
    <property type="term" value="F:monoatomic ion channel activity"/>
    <property type="evidence" value="ECO:0007669"/>
    <property type="project" value="InterPro"/>
</dbReference>
<reference evidence="3" key="1">
    <citation type="submission" date="2019-03" db="EMBL/GenBank/DDBJ databases">
        <title>Long read genome sequence of the mycoparasitic Pythium oligandrum ATCC 38472 isolated from sugarbeet rhizosphere.</title>
        <authorList>
            <person name="Gaulin E."/>
        </authorList>
    </citation>
    <scope>NUCLEOTIDE SEQUENCE</scope>
    <source>
        <strain evidence="3">ATCC 38472_TT</strain>
    </source>
</reference>
<proteinExistence type="predicted"/>
<dbReference type="PANTHER" id="PTHR10582:SF2">
    <property type="entry name" value="INACTIVE"/>
    <property type="match status" value="1"/>
</dbReference>
<evidence type="ECO:0000256" key="1">
    <source>
        <dbReference type="ARBA" id="ARBA00022737"/>
    </source>
</evidence>